<dbReference type="EMBL" id="PJRS01000012">
    <property type="protein sequence ID" value="PLR27604.1"/>
    <property type="molecule type" value="Genomic_DNA"/>
</dbReference>
<dbReference type="OrthoDB" id="7189968at2"/>
<evidence type="ECO:0000313" key="2">
    <source>
        <dbReference type="Proteomes" id="UP000234479"/>
    </source>
</evidence>
<dbReference type="RefSeq" id="WP_101717298.1">
    <property type="nucleotide sequence ID" value="NZ_PJRS01000012.1"/>
</dbReference>
<organism evidence="1 2">
    <name type="scientific">Caulobacter zeae</name>
    <dbReference type="NCBI Taxonomy" id="2055137"/>
    <lineage>
        <taxon>Bacteria</taxon>
        <taxon>Pseudomonadati</taxon>
        <taxon>Pseudomonadota</taxon>
        <taxon>Alphaproteobacteria</taxon>
        <taxon>Caulobacterales</taxon>
        <taxon>Caulobacteraceae</taxon>
        <taxon>Caulobacter</taxon>
    </lineage>
</organism>
<gene>
    <name evidence="1" type="ORF">SGCZBJ_06940</name>
</gene>
<comment type="caution">
    <text evidence="1">The sequence shown here is derived from an EMBL/GenBank/DDBJ whole genome shotgun (WGS) entry which is preliminary data.</text>
</comment>
<accession>A0A2N5DNG4</accession>
<reference evidence="1 2" key="1">
    <citation type="submission" date="2017-12" db="EMBL/GenBank/DDBJ databases">
        <title>The genome sequence of Caulobacter sp. 410.</title>
        <authorList>
            <person name="Gao J."/>
            <person name="Mao X."/>
            <person name="Sun J."/>
        </authorList>
    </citation>
    <scope>NUCLEOTIDE SEQUENCE [LARGE SCALE GENOMIC DNA]</scope>
    <source>
        <strain evidence="1 2">410</strain>
    </source>
</reference>
<proteinExistence type="predicted"/>
<name>A0A2N5DNG4_9CAUL</name>
<keyword evidence="2" id="KW-1185">Reference proteome</keyword>
<dbReference type="AlphaFoldDB" id="A0A2N5DNG4"/>
<sequence length="78" mass="8504">MLRRKPKKTPFPVADGDTVELVLRCGHRARASVLGSSGGLVELAYRKADDRCGHAYVDAATLQPGENVRWAFTARPPV</sequence>
<dbReference type="Proteomes" id="UP000234479">
    <property type="component" value="Unassembled WGS sequence"/>
</dbReference>
<protein>
    <submittedName>
        <fullName evidence="1">Uncharacterized protein</fullName>
    </submittedName>
</protein>
<evidence type="ECO:0000313" key="1">
    <source>
        <dbReference type="EMBL" id="PLR27604.1"/>
    </source>
</evidence>